<comment type="caution">
    <text evidence="1">The sequence shown here is derived from an EMBL/GenBank/DDBJ whole genome shotgun (WGS) entry which is preliminary data.</text>
</comment>
<evidence type="ECO:0000313" key="2">
    <source>
        <dbReference type="Proteomes" id="UP000652760"/>
    </source>
</evidence>
<proteinExistence type="predicted"/>
<organism evidence="1 2">
    <name type="scientific">Azospirillum endophyticum</name>
    <dbReference type="NCBI Taxonomy" id="2800326"/>
    <lineage>
        <taxon>Bacteria</taxon>
        <taxon>Pseudomonadati</taxon>
        <taxon>Pseudomonadota</taxon>
        <taxon>Alphaproteobacteria</taxon>
        <taxon>Rhodospirillales</taxon>
        <taxon>Azospirillaceae</taxon>
        <taxon>Azospirillum</taxon>
    </lineage>
</organism>
<gene>
    <name evidence="1" type="ORF">JHL17_05260</name>
</gene>
<dbReference type="EMBL" id="JAENHM010000018">
    <property type="protein sequence ID" value="MBK1836815.1"/>
    <property type="molecule type" value="Genomic_DNA"/>
</dbReference>
<dbReference type="RefSeq" id="WP_200190999.1">
    <property type="nucleotide sequence ID" value="NZ_JAENHM010000018.1"/>
</dbReference>
<accession>A0ABS1F079</accession>
<dbReference type="Proteomes" id="UP000652760">
    <property type="component" value="Unassembled WGS sequence"/>
</dbReference>
<reference evidence="2" key="1">
    <citation type="submission" date="2021-01" db="EMBL/GenBank/DDBJ databases">
        <title>Genome public.</title>
        <authorList>
            <person name="Liu C."/>
            <person name="Sun Q."/>
        </authorList>
    </citation>
    <scope>NUCLEOTIDE SEQUENCE [LARGE SCALE GENOMIC DNA]</scope>
    <source>
        <strain evidence="2">YIM B02556</strain>
    </source>
</reference>
<keyword evidence="2" id="KW-1185">Reference proteome</keyword>
<name>A0ABS1F079_9PROT</name>
<protein>
    <recommendedName>
        <fullName evidence="3">DUF302 domain-containing protein</fullName>
    </recommendedName>
</protein>
<evidence type="ECO:0008006" key="3">
    <source>
        <dbReference type="Google" id="ProtNLM"/>
    </source>
</evidence>
<evidence type="ECO:0000313" key="1">
    <source>
        <dbReference type="EMBL" id="MBK1836815.1"/>
    </source>
</evidence>
<sequence length="157" mass="17651">MHSDATSRLVDAVVRTRRMLDAAKRDTTEHFGEGSRDGRKVTVLQDIRDLHDRIIRPIVDSRQAIVREVGTVWFQEDIDLVHEMPRSIVHFTSIDTAEDAPRAYMTVHVGEDGTTSVSGNFLAPVKTTDVLTCRLDELDSETVARLIDRFLAKALHG</sequence>